<dbReference type="AlphaFoldDB" id="M8E4L7"/>
<accession>M8E4L7</accession>
<proteinExistence type="predicted"/>
<dbReference type="RefSeq" id="WP_003385929.1">
    <property type="nucleotide sequence ID" value="NZ_APBN01000001.1"/>
</dbReference>
<evidence type="ECO:0000313" key="2">
    <source>
        <dbReference type="Proteomes" id="UP000012081"/>
    </source>
</evidence>
<sequence>MKKPGLQELNIQVDTEATQNTIIQRDPSGRAKVAAPSAADDIATKAYVDAVNSTKVNYTSSKAPTDLSPTYPGGYSVTYILPTDNYYNDWIDLANSLMGSAYSYERTLMFVLKTDKAPTHCGATQELVVLSNFTASSGQIFGVFKRSVSAYNSANAWGPWVRVDRGITYGTANPSGGRDGDIYFQYE</sequence>
<name>M8E4L7_9BACL</name>
<dbReference type="EMBL" id="APBN01000001">
    <property type="protein sequence ID" value="EMT54221.1"/>
    <property type="molecule type" value="Genomic_DNA"/>
</dbReference>
<comment type="caution">
    <text evidence="1">The sequence shown here is derived from an EMBL/GenBank/DDBJ whole genome shotgun (WGS) entry which is preliminary data.</text>
</comment>
<dbReference type="OrthoDB" id="2667186at2"/>
<dbReference type="STRING" id="1300222.I532_01405"/>
<evidence type="ECO:0000313" key="1">
    <source>
        <dbReference type="EMBL" id="EMT54221.1"/>
    </source>
</evidence>
<dbReference type="Proteomes" id="UP000012081">
    <property type="component" value="Unassembled WGS sequence"/>
</dbReference>
<protein>
    <submittedName>
        <fullName evidence="1">Uncharacterized protein</fullName>
    </submittedName>
</protein>
<gene>
    <name evidence="1" type="ORF">I532_01405</name>
</gene>
<keyword evidence="2" id="KW-1185">Reference proteome</keyword>
<reference evidence="1 2" key="1">
    <citation type="submission" date="2013-03" db="EMBL/GenBank/DDBJ databases">
        <title>Assembly of a new bacterial strain Brevibacillus borstelensis AK1.</title>
        <authorList>
            <person name="Rajan I."/>
            <person name="PoliReddy D."/>
            <person name="Sugumar T."/>
            <person name="Rathinam K."/>
            <person name="Alqarawi S."/>
            <person name="Khalil A.B."/>
            <person name="Sivakumar N."/>
        </authorList>
    </citation>
    <scope>NUCLEOTIDE SEQUENCE [LARGE SCALE GENOMIC DNA]</scope>
    <source>
        <strain evidence="1 2">AK1</strain>
    </source>
</reference>
<organism evidence="1 2">
    <name type="scientific">Brevibacillus borstelensis AK1</name>
    <dbReference type="NCBI Taxonomy" id="1300222"/>
    <lineage>
        <taxon>Bacteria</taxon>
        <taxon>Bacillati</taxon>
        <taxon>Bacillota</taxon>
        <taxon>Bacilli</taxon>
        <taxon>Bacillales</taxon>
        <taxon>Paenibacillaceae</taxon>
        <taxon>Brevibacillus</taxon>
    </lineage>
</organism>